<dbReference type="CDD" id="cd01433">
    <property type="entry name" value="Ribosomal_L16_L10e"/>
    <property type="match status" value="1"/>
</dbReference>
<dbReference type="NCBIfam" id="TIGR01164">
    <property type="entry name" value="rplP_bact"/>
    <property type="match status" value="1"/>
</dbReference>
<dbReference type="AlphaFoldDB" id="A0A5C1H8F0"/>
<comment type="similarity">
    <text evidence="1 4">Belongs to the universal ribosomal protein uL16 family.</text>
</comment>
<evidence type="ECO:0000256" key="1">
    <source>
        <dbReference type="ARBA" id="ARBA00008931"/>
    </source>
</evidence>
<organism evidence="5">
    <name type="scientific">Nephromyces sp. ex Molgula occidentalis</name>
    <dbReference type="NCBI Taxonomy" id="2544991"/>
    <lineage>
        <taxon>Eukaryota</taxon>
        <taxon>Sar</taxon>
        <taxon>Alveolata</taxon>
        <taxon>Apicomplexa</taxon>
        <taxon>Aconoidasida</taxon>
        <taxon>Nephromycida</taxon>
        <taxon>Nephromyces</taxon>
    </lineage>
</organism>
<sequence>MKTKSIYFHFKKNKGNALLNPNLYFGNTGLQAISSNLISKEHIELIKKSFNQYLKKIAQIYIRINCNKIKTKKAPDSRMGSGKGPLDKYVAKVKKGDILFEININPNLAVIKFLKFISYKLPIKTRIIYKKND</sequence>
<dbReference type="PANTHER" id="PTHR12220:SF13">
    <property type="entry name" value="LARGE RIBOSOMAL SUBUNIT PROTEIN UL16M"/>
    <property type="match status" value="1"/>
</dbReference>
<name>A0A5C1H8F0_9APIC</name>
<dbReference type="Gene3D" id="3.90.1170.10">
    <property type="entry name" value="Ribosomal protein L10e/L16"/>
    <property type="match status" value="1"/>
</dbReference>
<evidence type="ECO:0000256" key="2">
    <source>
        <dbReference type="ARBA" id="ARBA00022980"/>
    </source>
</evidence>
<dbReference type="GO" id="GO:0032543">
    <property type="term" value="P:mitochondrial translation"/>
    <property type="evidence" value="ECO:0007669"/>
    <property type="project" value="TreeGrafter"/>
</dbReference>
<dbReference type="InterPro" id="IPR047873">
    <property type="entry name" value="Ribosomal_uL16"/>
</dbReference>
<accession>A0A5C1H8F0</accession>
<evidence type="ECO:0000313" key="5">
    <source>
        <dbReference type="EMBL" id="QEM01833.1"/>
    </source>
</evidence>
<keyword evidence="2 4" id="KW-0689">Ribosomal protein</keyword>
<proteinExistence type="inferred from homology"/>
<dbReference type="PRINTS" id="PR00060">
    <property type="entry name" value="RIBOSOMALL16"/>
</dbReference>
<dbReference type="InterPro" id="IPR036920">
    <property type="entry name" value="Ribosomal_uL16_sf"/>
</dbReference>
<evidence type="ECO:0000256" key="4">
    <source>
        <dbReference type="RuleBase" id="RU004413"/>
    </source>
</evidence>
<dbReference type="GO" id="GO:0003735">
    <property type="term" value="F:structural constituent of ribosome"/>
    <property type="evidence" value="ECO:0007669"/>
    <property type="project" value="InterPro"/>
</dbReference>
<dbReference type="GO" id="GO:0019843">
    <property type="term" value="F:rRNA binding"/>
    <property type="evidence" value="ECO:0007669"/>
    <property type="project" value="InterPro"/>
</dbReference>
<dbReference type="PANTHER" id="PTHR12220">
    <property type="entry name" value="50S/60S RIBOSOMAL PROTEIN L16"/>
    <property type="match status" value="1"/>
</dbReference>
<dbReference type="GO" id="GO:0005762">
    <property type="term" value="C:mitochondrial large ribosomal subunit"/>
    <property type="evidence" value="ECO:0007669"/>
    <property type="project" value="TreeGrafter"/>
</dbReference>
<reference evidence="5" key="1">
    <citation type="journal article" date="2019" name="Genome Biol. Evol.">
        <title>Nephromyces represents a diverse and novel lineage of the Apicomplexa that has retained apicoplasts.</title>
        <authorList>
            <person name="Munoz-Gomez S.A."/>
            <person name="Durnin K."/>
            <person name="Eme L."/>
            <person name="Paight C."/>
            <person name="Lane C.E."/>
            <person name="Saffo M.B."/>
            <person name="Slamovits C.H."/>
        </authorList>
    </citation>
    <scope>NUCLEOTIDE SEQUENCE</scope>
    <source>
        <strain evidence="5">681</strain>
    </source>
</reference>
<gene>
    <name evidence="5" type="primary">rpl16</name>
</gene>
<dbReference type="InterPro" id="IPR000114">
    <property type="entry name" value="Ribosomal_uL16_bact-type"/>
</dbReference>
<dbReference type="Pfam" id="PF00252">
    <property type="entry name" value="Ribosomal_L16"/>
    <property type="match status" value="1"/>
</dbReference>
<dbReference type="EMBL" id="MK573208">
    <property type="protein sequence ID" value="QEM01833.1"/>
    <property type="molecule type" value="Genomic_DNA"/>
</dbReference>
<dbReference type="SUPFAM" id="SSF54686">
    <property type="entry name" value="Ribosomal protein L16p/L10e"/>
    <property type="match status" value="1"/>
</dbReference>
<keyword evidence="3 4" id="KW-0687">Ribonucleoprotein</keyword>
<evidence type="ECO:0000256" key="3">
    <source>
        <dbReference type="ARBA" id="ARBA00023274"/>
    </source>
</evidence>
<dbReference type="InterPro" id="IPR016180">
    <property type="entry name" value="Ribosomal_uL16_dom"/>
</dbReference>
<protein>
    <submittedName>
        <fullName evidence="5">50S ribosomal protein L16</fullName>
    </submittedName>
</protein>